<reference evidence="3 4" key="1">
    <citation type="submission" date="2019-05" db="EMBL/GenBank/DDBJ databases">
        <authorList>
            <person name="Narsing Rao M.P."/>
            <person name="Li W.J."/>
        </authorList>
    </citation>
    <scope>NUCLEOTIDE SEQUENCE [LARGE SCALE GENOMIC DNA]</scope>
    <source>
        <strain evidence="3 4">SYSU_K30003</strain>
    </source>
</reference>
<dbReference type="Proteomes" id="UP000309676">
    <property type="component" value="Unassembled WGS sequence"/>
</dbReference>
<dbReference type="EMBL" id="VCIW01000024">
    <property type="protein sequence ID" value="TLS49147.1"/>
    <property type="molecule type" value="Genomic_DNA"/>
</dbReference>
<dbReference type="OrthoDB" id="9812829at2"/>
<dbReference type="InterPro" id="IPR025584">
    <property type="entry name" value="Cthe_2159"/>
</dbReference>
<accession>A0A5R9FYL3</accession>
<comment type="caution">
    <text evidence="3">The sequence shown here is derived from an EMBL/GenBank/DDBJ whole genome shotgun (WGS) entry which is preliminary data.</text>
</comment>
<feature type="compositionally biased region" description="Gly residues" evidence="1">
    <location>
        <begin position="605"/>
        <end position="615"/>
    </location>
</feature>
<evidence type="ECO:0000256" key="2">
    <source>
        <dbReference type="SAM" id="SignalP"/>
    </source>
</evidence>
<evidence type="ECO:0000313" key="3">
    <source>
        <dbReference type="EMBL" id="TLS49147.1"/>
    </source>
</evidence>
<feature type="chain" id="PRO_5024452695" evidence="2">
    <location>
        <begin position="24"/>
        <end position="628"/>
    </location>
</feature>
<keyword evidence="4" id="KW-1185">Reference proteome</keyword>
<feature type="region of interest" description="Disordered" evidence="1">
    <location>
        <begin position="596"/>
        <end position="628"/>
    </location>
</feature>
<dbReference type="PROSITE" id="PS51257">
    <property type="entry name" value="PROKAR_LIPOPROTEIN"/>
    <property type="match status" value="1"/>
</dbReference>
<evidence type="ECO:0000313" key="4">
    <source>
        <dbReference type="Proteomes" id="UP000309676"/>
    </source>
</evidence>
<feature type="signal peptide" evidence="2">
    <location>
        <begin position="1"/>
        <end position="23"/>
    </location>
</feature>
<evidence type="ECO:0000256" key="1">
    <source>
        <dbReference type="SAM" id="MobiDB-lite"/>
    </source>
</evidence>
<keyword evidence="2" id="KW-0732">Signal</keyword>
<name>A0A5R9FYL3_9BACL</name>
<dbReference type="AlphaFoldDB" id="A0A5R9FYL3"/>
<gene>
    <name evidence="3" type="ORF">FE782_27215</name>
</gene>
<dbReference type="Pfam" id="PF14262">
    <property type="entry name" value="Cthe_2159"/>
    <property type="match status" value="1"/>
</dbReference>
<proteinExistence type="predicted"/>
<organism evidence="3 4">
    <name type="scientific">Paenibacillus antri</name>
    <dbReference type="NCBI Taxonomy" id="2582848"/>
    <lineage>
        <taxon>Bacteria</taxon>
        <taxon>Bacillati</taxon>
        <taxon>Bacillota</taxon>
        <taxon>Bacilli</taxon>
        <taxon>Bacillales</taxon>
        <taxon>Paenibacillaceae</taxon>
        <taxon>Paenibacillus</taxon>
    </lineage>
</organism>
<sequence>MENKRFKLWALLLCFATALSACGGDEDPTSTSAAAAVAETAAAQANGSAETSAVVAADLPAQAAYEEEDLAADWSAESPTAIDLNAEAGPVRITAAGTYALSGKLSDGGIVVEVSNEEKVRLVLNGADIHNENGAAIRIVEAEKVFLTLQEGTENVVSDGETYADMAEDAPNAAVYSKADLVVNGTGSLVVQGNYKDGLSSRDDLKIVSGAIEVHAADDGVVGRDVLAVKDGSLTVEAGGDGLKSTNDAEEGRGNIAIEGGAFVIDAGGDGLQAAASVRVDGGSFDIVSGGGSANGEAHTDDQAWGKGMGARQPAESAAPSATATDAVSMKGIKAASHIVATAGTFSIDSADDAIHSNGTIAIGGGELSVSSGDDGLHADASIVIEGGSLVIAKSYEGIESAVVAIAGGDVRVAADDDGVNVAGGNDGSSAGGRPGVDTFAETGDYKLVITGGALIVDAEGDGLDSNGSIEMSGGAVVVYGPTSAGNGALDYNGSFELKGGTLVAAGSSGMASAPSDVSTQASILMTFPQTQAAGTTVRLEDAAGNEIAAVAPTKEFRTIIVSSPEMKLGESYILYSGGSEIVSFEVSQSVTWLNETGATEAQSGGPGGFGGGGRRPSLGERPTPPQP</sequence>
<protein>
    <submittedName>
        <fullName evidence="3">Carbohydrate-binding domain-containing protein</fullName>
    </submittedName>
</protein>